<gene>
    <name evidence="2" type="ORF">HA252_01110</name>
    <name evidence="3" type="ORF">J4203_00060</name>
</gene>
<sequence>MKDVVKWFTRMGVVPRALIIGLTMFVAFGVPTALVPLPLIAYKRMIPATVLDYLLLAAVSGLVGLYASYRLRKNAPEKGGDMKAFGATIAGLFSFACPICSVLLVSLLGSAFVLTYFEPVRHPLGVAAVGALVYLVYVERKNCRACKEGN</sequence>
<dbReference type="Proteomes" id="UP000678237">
    <property type="component" value="Unassembled WGS sequence"/>
</dbReference>
<feature type="transmembrane region" description="Helical" evidence="1">
    <location>
        <begin position="12"/>
        <end position="30"/>
    </location>
</feature>
<reference evidence="3" key="2">
    <citation type="submission" date="2021-03" db="EMBL/GenBank/DDBJ databases">
        <authorList>
            <person name="Jaffe A."/>
        </authorList>
    </citation>
    <scope>NUCLEOTIDE SEQUENCE</scope>
    <source>
        <strain evidence="3">RIFCSPLOWO2_01_FULL_58_19</strain>
    </source>
</reference>
<keyword evidence="1" id="KW-0812">Transmembrane</keyword>
<dbReference type="Proteomes" id="UP000564964">
    <property type="component" value="Unassembled WGS sequence"/>
</dbReference>
<evidence type="ECO:0000313" key="2">
    <source>
        <dbReference type="EMBL" id="HIH15984.1"/>
    </source>
</evidence>
<keyword evidence="1" id="KW-0472">Membrane</keyword>
<evidence type="ECO:0000313" key="4">
    <source>
        <dbReference type="Proteomes" id="UP000564964"/>
    </source>
</evidence>
<reference evidence="4" key="1">
    <citation type="journal article" date="2020" name="bioRxiv">
        <title>A rank-normalized archaeal taxonomy based on genome phylogeny resolves widespread incomplete and uneven classifications.</title>
        <authorList>
            <person name="Rinke C."/>
            <person name="Chuvochina M."/>
            <person name="Mussig A.J."/>
            <person name="Chaumeil P.-A."/>
            <person name="Waite D.W."/>
            <person name="Whitman W.B."/>
            <person name="Parks D.H."/>
            <person name="Hugenholtz P."/>
        </authorList>
    </citation>
    <scope>NUCLEOTIDE SEQUENCE [LARGE SCALE GENOMIC DNA]</scope>
</reference>
<reference evidence="3" key="3">
    <citation type="submission" date="2021-05" db="EMBL/GenBank/DDBJ databases">
        <title>Protein family content uncovers lineage relationships and bacterial pathway maintenance mechanisms in DPANN archaea.</title>
        <authorList>
            <person name="Castelle C.J."/>
            <person name="Meheust R."/>
            <person name="Jaffe A.L."/>
            <person name="Seitz K."/>
            <person name="Gong X."/>
            <person name="Baker B.J."/>
            <person name="Banfield J.F."/>
        </authorList>
    </citation>
    <scope>NUCLEOTIDE SEQUENCE</scope>
    <source>
        <strain evidence="3">RIFCSPLOWO2_01_FULL_58_19</strain>
    </source>
</reference>
<organism evidence="2 4">
    <name type="scientific">Candidatus Iainarchaeum sp</name>
    <dbReference type="NCBI Taxonomy" id="3101447"/>
    <lineage>
        <taxon>Archaea</taxon>
        <taxon>Candidatus Iainarchaeota</taxon>
        <taxon>Candidatus Iainarchaeia</taxon>
        <taxon>Candidatus Iainarchaeales</taxon>
        <taxon>Candidatus Iainarchaeaceae</taxon>
        <taxon>Candidatus Iainarchaeum</taxon>
    </lineage>
</organism>
<accession>A0A7J4JFB6</accession>
<feature type="transmembrane region" description="Helical" evidence="1">
    <location>
        <begin position="89"/>
        <end position="114"/>
    </location>
</feature>
<feature type="transmembrane region" description="Helical" evidence="1">
    <location>
        <begin position="120"/>
        <end position="138"/>
    </location>
</feature>
<protein>
    <submittedName>
        <fullName evidence="2">Uncharacterized protein</fullName>
    </submittedName>
</protein>
<proteinExistence type="predicted"/>
<evidence type="ECO:0000256" key="1">
    <source>
        <dbReference type="SAM" id="Phobius"/>
    </source>
</evidence>
<dbReference type="AlphaFoldDB" id="A0A7J4JFB6"/>
<keyword evidence="1" id="KW-1133">Transmembrane helix</keyword>
<evidence type="ECO:0000313" key="3">
    <source>
        <dbReference type="EMBL" id="MBS3062243.1"/>
    </source>
</evidence>
<feature type="transmembrane region" description="Helical" evidence="1">
    <location>
        <begin position="50"/>
        <end position="69"/>
    </location>
</feature>
<dbReference type="EMBL" id="JAGVWE010000001">
    <property type="protein sequence ID" value="MBS3062243.1"/>
    <property type="molecule type" value="Genomic_DNA"/>
</dbReference>
<comment type="caution">
    <text evidence="2">The sequence shown here is derived from an EMBL/GenBank/DDBJ whole genome shotgun (WGS) entry which is preliminary data.</text>
</comment>
<dbReference type="EMBL" id="DUGH01000024">
    <property type="protein sequence ID" value="HIH15984.1"/>
    <property type="molecule type" value="Genomic_DNA"/>
</dbReference>
<name>A0A7J4JFB6_9ARCH</name>